<keyword evidence="1" id="KW-0812">Transmembrane</keyword>
<keyword evidence="1" id="KW-0472">Membrane</keyword>
<accession>X6MWD5</accession>
<organism evidence="3 4">
    <name type="scientific">Reticulomyxa filosa</name>
    <dbReference type="NCBI Taxonomy" id="46433"/>
    <lineage>
        <taxon>Eukaryota</taxon>
        <taxon>Sar</taxon>
        <taxon>Rhizaria</taxon>
        <taxon>Retaria</taxon>
        <taxon>Foraminifera</taxon>
        <taxon>Monothalamids</taxon>
        <taxon>Reticulomyxidae</taxon>
        <taxon>Reticulomyxa</taxon>
    </lineage>
</organism>
<dbReference type="Proteomes" id="UP000023152">
    <property type="component" value="Unassembled WGS sequence"/>
</dbReference>
<feature type="signal peptide" evidence="2">
    <location>
        <begin position="1"/>
        <end position="17"/>
    </location>
</feature>
<name>X6MWD5_RETFI</name>
<reference evidence="3 4" key="1">
    <citation type="journal article" date="2013" name="Curr. Biol.">
        <title>The Genome of the Foraminiferan Reticulomyxa filosa.</title>
        <authorList>
            <person name="Glockner G."/>
            <person name="Hulsmann N."/>
            <person name="Schleicher M."/>
            <person name="Noegel A.A."/>
            <person name="Eichinger L."/>
            <person name="Gallinger C."/>
            <person name="Pawlowski J."/>
            <person name="Sierra R."/>
            <person name="Euteneuer U."/>
            <person name="Pillet L."/>
            <person name="Moustafa A."/>
            <person name="Platzer M."/>
            <person name="Groth M."/>
            <person name="Szafranski K."/>
            <person name="Schliwa M."/>
        </authorList>
    </citation>
    <scope>NUCLEOTIDE SEQUENCE [LARGE SCALE GENOMIC DNA]</scope>
</reference>
<evidence type="ECO:0000256" key="2">
    <source>
        <dbReference type="SAM" id="SignalP"/>
    </source>
</evidence>
<proteinExistence type="predicted"/>
<dbReference type="EMBL" id="ASPP01015973">
    <property type="protein sequence ID" value="ETO17797.1"/>
    <property type="molecule type" value="Genomic_DNA"/>
</dbReference>
<evidence type="ECO:0000313" key="3">
    <source>
        <dbReference type="EMBL" id="ETO17797.1"/>
    </source>
</evidence>
<feature type="chain" id="PRO_5004975194" evidence="2">
    <location>
        <begin position="18"/>
        <end position="354"/>
    </location>
</feature>
<comment type="caution">
    <text evidence="3">The sequence shown here is derived from an EMBL/GenBank/DDBJ whole genome shotgun (WGS) entry which is preliminary data.</text>
</comment>
<sequence>MCLISAFVAGIIGIGLAIEVSSTPNWCLGKERFADYVSEVKLISEGISVGGYINCSSDDTNEQAITLIIEGPADTWFGIIFEEEEKKKRRKRNIPKKKKKGQQREDAIIYTTGRLEVDSPQFYDYIVTHRSSHAYILKNKKKKKKKKCANRDGFVDVAKNIEQEWKLVGSTWTRNGVVGGTCRRQLSTVDITDGRQQSAKHSGEKKTLIGRYVVGRKGKMQLDEQNVDDSGHFEITFAAVMEQSSLGVNRNADANVRASSSGSNWCDGVSVYPANFSVPVNLLGNGISIGGTINCPSSAPENQTITLTIIGPSSKWFGIAFGSYCFFFVLFFKLIIPKKKITLKKKGDWFVFFF</sequence>
<gene>
    <name evidence="3" type="ORF">RFI_19516</name>
</gene>
<evidence type="ECO:0000313" key="4">
    <source>
        <dbReference type="Proteomes" id="UP000023152"/>
    </source>
</evidence>
<keyword evidence="4" id="KW-1185">Reference proteome</keyword>
<protein>
    <submittedName>
        <fullName evidence="3">Uncharacterized protein</fullName>
    </submittedName>
</protein>
<dbReference type="AlphaFoldDB" id="X6MWD5"/>
<feature type="transmembrane region" description="Helical" evidence="1">
    <location>
        <begin position="316"/>
        <end position="336"/>
    </location>
</feature>
<keyword evidence="1" id="KW-1133">Transmembrane helix</keyword>
<evidence type="ECO:0000256" key="1">
    <source>
        <dbReference type="SAM" id="Phobius"/>
    </source>
</evidence>
<keyword evidence="2" id="KW-0732">Signal</keyword>